<protein>
    <submittedName>
        <fullName evidence="1">Uncharacterized protein</fullName>
    </submittedName>
</protein>
<name>A0AAD4BSW0_BOLED</name>
<dbReference type="AlphaFoldDB" id="A0AAD4BSW0"/>
<comment type="caution">
    <text evidence="1">The sequence shown here is derived from an EMBL/GenBank/DDBJ whole genome shotgun (WGS) entry which is preliminary data.</text>
</comment>
<evidence type="ECO:0000313" key="1">
    <source>
        <dbReference type="EMBL" id="KAF8438816.1"/>
    </source>
</evidence>
<evidence type="ECO:0000313" key="2">
    <source>
        <dbReference type="Proteomes" id="UP001194468"/>
    </source>
</evidence>
<organism evidence="1 2">
    <name type="scientific">Boletus edulis BED1</name>
    <dbReference type="NCBI Taxonomy" id="1328754"/>
    <lineage>
        <taxon>Eukaryota</taxon>
        <taxon>Fungi</taxon>
        <taxon>Dikarya</taxon>
        <taxon>Basidiomycota</taxon>
        <taxon>Agaricomycotina</taxon>
        <taxon>Agaricomycetes</taxon>
        <taxon>Agaricomycetidae</taxon>
        <taxon>Boletales</taxon>
        <taxon>Boletineae</taxon>
        <taxon>Boletaceae</taxon>
        <taxon>Boletoideae</taxon>
        <taxon>Boletus</taxon>
    </lineage>
</organism>
<dbReference type="Proteomes" id="UP001194468">
    <property type="component" value="Unassembled WGS sequence"/>
</dbReference>
<reference evidence="1" key="2">
    <citation type="journal article" date="2020" name="Nat. Commun.">
        <title>Large-scale genome sequencing of mycorrhizal fungi provides insights into the early evolution of symbiotic traits.</title>
        <authorList>
            <person name="Miyauchi S."/>
            <person name="Kiss E."/>
            <person name="Kuo A."/>
            <person name="Drula E."/>
            <person name="Kohler A."/>
            <person name="Sanchez-Garcia M."/>
            <person name="Morin E."/>
            <person name="Andreopoulos B."/>
            <person name="Barry K.W."/>
            <person name="Bonito G."/>
            <person name="Buee M."/>
            <person name="Carver A."/>
            <person name="Chen C."/>
            <person name="Cichocki N."/>
            <person name="Clum A."/>
            <person name="Culley D."/>
            <person name="Crous P.W."/>
            <person name="Fauchery L."/>
            <person name="Girlanda M."/>
            <person name="Hayes R.D."/>
            <person name="Keri Z."/>
            <person name="LaButti K."/>
            <person name="Lipzen A."/>
            <person name="Lombard V."/>
            <person name="Magnuson J."/>
            <person name="Maillard F."/>
            <person name="Murat C."/>
            <person name="Nolan M."/>
            <person name="Ohm R.A."/>
            <person name="Pangilinan J."/>
            <person name="Pereira M.F."/>
            <person name="Perotto S."/>
            <person name="Peter M."/>
            <person name="Pfister S."/>
            <person name="Riley R."/>
            <person name="Sitrit Y."/>
            <person name="Stielow J.B."/>
            <person name="Szollosi G."/>
            <person name="Zifcakova L."/>
            <person name="Stursova M."/>
            <person name="Spatafora J.W."/>
            <person name="Tedersoo L."/>
            <person name="Vaario L.M."/>
            <person name="Yamada A."/>
            <person name="Yan M."/>
            <person name="Wang P."/>
            <person name="Xu J."/>
            <person name="Bruns T."/>
            <person name="Baldrian P."/>
            <person name="Vilgalys R."/>
            <person name="Dunand C."/>
            <person name="Henrissat B."/>
            <person name="Grigoriev I.V."/>
            <person name="Hibbett D."/>
            <person name="Nagy L.G."/>
            <person name="Martin F.M."/>
        </authorList>
    </citation>
    <scope>NUCLEOTIDE SEQUENCE</scope>
    <source>
        <strain evidence="1">BED1</strain>
    </source>
</reference>
<reference evidence="1" key="1">
    <citation type="submission" date="2019-10" db="EMBL/GenBank/DDBJ databases">
        <authorList>
            <consortium name="DOE Joint Genome Institute"/>
            <person name="Kuo A."/>
            <person name="Miyauchi S."/>
            <person name="Kiss E."/>
            <person name="Drula E."/>
            <person name="Kohler A."/>
            <person name="Sanchez-Garcia M."/>
            <person name="Andreopoulos B."/>
            <person name="Barry K.W."/>
            <person name="Bonito G."/>
            <person name="Buee M."/>
            <person name="Carver A."/>
            <person name="Chen C."/>
            <person name="Cichocki N."/>
            <person name="Clum A."/>
            <person name="Culley D."/>
            <person name="Crous P.W."/>
            <person name="Fauchery L."/>
            <person name="Girlanda M."/>
            <person name="Hayes R."/>
            <person name="Keri Z."/>
            <person name="LaButti K."/>
            <person name="Lipzen A."/>
            <person name="Lombard V."/>
            <person name="Magnuson J."/>
            <person name="Maillard F."/>
            <person name="Morin E."/>
            <person name="Murat C."/>
            <person name="Nolan M."/>
            <person name="Ohm R."/>
            <person name="Pangilinan J."/>
            <person name="Pereira M."/>
            <person name="Perotto S."/>
            <person name="Peter M."/>
            <person name="Riley R."/>
            <person name="Sitrit Y."/>
            <person name="Stielow B."/>
            <person name="Szollosi G."/>
            <person name="Zifcakova L."/>
            <person name="Stursova M."/>
            <person name="Spatafora J.W."/>
            <person name="Tedersoo L."/>
            <person name="Vaario L.-M."/>
            <person name="Yamada A."/>
            <person name="Yan M."/>
            <person name="Wang P."/>
            <person name="Xu J."/>
            <person name="Bruns T."/>
            <person name="Baldrian P."/>
            <person name="Vilgalys R."/>
            <person name="Henrissat B."/>
            <person name="Grigoriev I.V."/>
            <person name="Hibbett D."/>
            <person name="Nagy L.G."/>
            <person name="Martin F.M."/>
        </authorList>
    </citation>
    <scope>NUCLEOTIDE SEQUENCE</scope>
    <source>
        <strain evidence="1">BED1</strain>
    </source>
</reference>
<accession>A0AAD4BSW0</accession>
<dbReference type="InterPro" id="IPR040521">
    <property type="entry name" value="KDZ"/>
</dbReference>
<sequence>MKKLRSCVWQSKYIALFIPGAGWMDVEIIETLWLVLNVVSPSTWDMTTPHQQELLDFQMNDSNFMKIICMTLSLTRKLCKARESATLTVFVFNDLDATVSSEKRQQWESEKRKAQEQWLMEPSAMDILEVQLQNGELLGLNCLPQF</sequence>
<dbReference type="Pfam" id="PF18758">
    <property type="entry name" value="KDZ"/>
    <property type="match status" value="1"/>
</dbReference>
<proteinExistence type="predicted"/>
<keyword evidence="2" id="KW-1185">Reference proteome</keyword>
<dbReference type="EMBL" id="WHUW01000015">
    <property type="protein sequence ID" value="KAF8438816.1"/>
    <property type="molecule type" value="Genomic_DNA"/>
</dbReference>
<gene>
    <name evidence="1" type="ORF">L210DRAFT_853431</name>
</gene>